<evidence type="ECO:0000256" key="1">
    <source>
        <dbReference type="SAM" id="MobiDB-lite"/>
    </source>
</evidence>
<dbReference type="PANTHER" id="PTHR33156">
    <property type="entry name" value="OS02G0230000 PROTEIN"/>
    <property type="match status" value="1"/>
</dbReference>
<organism evidence="2 3">
    <name type="scientific">Trapa incisa</name>
    <dbReference type="NCBI Taxonomy" id="236973"/>
    <lineage>
        <taxon>Eukaryota</taxon>
        <taxon>Viridiplantae</taxon>
        <taxon>Streptophyta</taxon>
        <taxon>Embryophyta</taxon>
        <taxon>Tracheophyta</taxon>
        <taxon>Spermatophyta</taxon>
        <taxon>Magnoliopsida</taxon>
        <taxon>eudicotyledons</taxon>
        <taxon>Gunneridae</taxon>
        <taxon>Pentapetalae</taxon>
        <taxon>rosids</taxon>
        <taxon>malvids</taxon>
        <taxon>Myrtales</taxon>
        <taxon>Lythraceae</taxon>
        <taxon>Trapa</taxon>
    </lineage>
</organism>
<proteinExistence type="predicted"/>
<protein>
    <submittedName>
        <fullName evidence="2">Uncharacterized protein</fullName>
    </submittedName>
</protein>
<reference evidence="2 3" key="1">
    <citation type="journal article" date="2023" name="Hortic Res">
        <title>Pangenome of water caltrop reveals structural variations and asymmetric subgenome divergence after allopolyploidization.</title>
        <authorList>
            <person name="Zhang X."/>
            <person name="Chen Y."/>
            <person name="Wang L."/>
            <person name="Yuan Y."/>
            <person name="Fang M."/>
            <person name="Shi L."/>
            <person name="Lu R."/>
            <person name="Comes H.P."/>
            <person name="Ma Y."/>
            <person name="Chen Y."/>
            <person name="Huang G."/>
            <person name="Zhou Y."/>
            <person name="Zheng Z."/>
            <person name="Qiu Y."/>
        </authorList>
    </citation>
    <scope>NUCLEOTIDE SEQUENCE [LARGE SCALE GENOMIC DNA]</scope>
    <source>
        <tissue evidence="2">Roots</tissue>
    </source>
</reference>
<gene>
    <name evidence="2" type="ORF">SAY87_027392</name>
</gene>
<dbReference type="EMBL" id="JAXIOK010000018">
    <property type="protein sequence ID" value="KAK4749943.1"/>
    <property type="molecule type" value="Genomic_DNA"/>
</dbReference>
<name>A0AAN7GZ86_9MYRT</name>
<dbReference type="PANTHER" id="PTHR33156:SF26">
    <property type="entry name" value="OS12G0592200 PROTEIN"/>
    <property type="match status" value="1"/>
</dbReference>
<comment type="caution">
    <text evidence="2">The sequence shown here is derived from an EMBL/GenBank/DDBJ whole genome shotgun (WGS) entry which is preliminary data.</text>
</comment>
<feature type="compositionally biased region" description="Low complexity" evidence="1">
    <location>
        <begin position="22"/>
        <end position="40"/>
    </location>
</feature>
<evidence type="ECO:0000313" key="3">
    <source>
        <dbReference type="Proteomes" id="UP001345219"/>
    </source>
</evidence>
<accession>A0AAN7GZ86</accession>
<dbReference type="InterPro" id="IPR043459">
    <property type="entry name" value="NFD6/NOXY2-like"/>
</dbReference>
<sequence length="103" mass="11260">MAWRCGSLPRTFTAAARASSSTFRSSPGLSRPLRPPSLSSTRVQSRRFSFASPRSMGELGCTMSLLPLHSAMCVPRLTSHLTVAARACCELSHGTFRRTCQDR</sequence>
<keyword evidence="3" id="KW-1185">Reference proteome</keyword>
<evidence type="ECO:0000313" key="2">
    <source>
        <dbReference type="EMBL" id="KAK4749943.1"/>
    </source>
</evidence>
<feature type="region of interest" description="Disordered" evidence="1">
    <location>
        <begin position="22"/>
        <end position="45"/>
    </location>
</feature>
<dbReference type="Proteomes" id="UP001345219">
    <property type="component" value="Chromosome 21"/>
</dbReference>
<dbReference type="AlphaFoldDB" id="A0AAN7GZ86"/>